<evidence type="ECO:0000313" key="4">
    <source>
        <dbReference type="Proteomes" id="UP000218113"/>
    </source>
</evidence>
<dbReference type="Proteomes" id="UP000218113">
    <property type="component" value="Unassembled WGS sequence"/>
</dbReference>
<feature type="region of interest" description="Disordered" evidence="2">
    <location>
        <begin position="299"/>
        <end position="318"/>
    </location>
</feature>
<dbReference type="AlphaFoldDB" id="A0A2A4TCB2"/>
<sequence>MKETNNGITFEDVERIASGMLAKAVKPTVRAVISVSGGKTEVVSKHLRDFFEKRDTEVSKMADEIGSSSVAKLIAGEIHVIVEKRTSELSEINIRQKEQIDEYVELLEEKVIESDTIKKDLFESVEVIKKEAAEKIEKITLDASNKIKKSESEIETANEAKRQAETESSEIKLISENSIKASKEQANALIEVANTRASQAEQETKLLREQVKSLSIDEAKRDIEKAELEKTKQLFEALRFDLAEQKTEAVRHTVENEALTKDINRLETDNREYKQLDKELTKSQTQLVESQKMITDLNSKLSLSERERESLTTALSKK</sequence>
<proteinExistence type="predicted"/>
<name>A0A2A4TCB2_9DELT</name>
<dbReference type="EMBL" id="NVSR01000001">
    <property type="protein sequence ID" value="PCI30949.1"/>
    <property type="molecule type" value="Genomic_DNA"/>
</dbReference>
<gene>
    <name evidence="3" type="ORF">COB67_00400</name>
</gene>
<evidence type="ECO:0000313" key="3">
    <source>
        <dbReference type="EMBL" id="PCI30949.1"/>
    </source>
</evidence>
<evidence type="ECO:0000256" key="1">
    <source>
        <dbReference type="SAM" id="Coils"/>
    </source>
</evidence>
<protein>
    <recommendedName>
        <fullName evidence="5">KfrA N-terminal DNA-binding domain-containing protein</fullName>
    </recommendedName>
</protein>
<comment type="caution">
    <text evidence="3">The sequence shown here is derived from an EMBL/GenBank/DDBJ whole genome shotgun (WGS) entry which is preliminary data.</text>
</comment>
<organism evidence="3 4">
    <name type="scientific">SAR324 cluster bacterium</name>
    <dbReference type="NCBI Taxonomy" id="2024889"/>
    <lineage>
        <taxon>Bacteria</taxon>
        <taxon>Deltaproteobacteria</taxon>
        <taxon>SAR324 cluster</taxon>
    </lineage>
</organism>
<accession>A0A2A4TCB2</accession>
<evidence type="ECO:0000256" key="2">
    <source>
        <dbReference type="SAM" id="MobiDB-lite"/>
    </source>
</evidence>
<evidence type="ECO:0008006" key="5">
    <source>
        <dbReference type="Google" id="ProtNLM"/>
    </source>
</evidence>
<reference evidence="4" key="1">
    <citation type="submission" date="2017-08" db="EMBL/GenBank/DDBJ databases">
        <title>A dynamic microbial community with high functional redundancy inhabits the cold, oxic subseafloor aquifer.</title>
        <authorList>
            <person name="Tully B.J."/>
            <person name="Wheat C.G."/>
            <person name="Glazer B.T."/>
            <person name="Huber J.A."/>
        </authorList>
    </citation>
    <scope>NUCLEOTIDE SEQUENCE [LARGE SCALE GENOMIC DNA]</scope>
</reference>
<feature type="coiled-coil region" evidence="1">
    <location>
        <begin position="147"/>
        <end position="286"/>
    </location>
</feature>
<keyword evidence="1" id="KW-0175">Coiled coil</keyword>